<proteinExistence type="predicted"/>
<sequence length="74" mass="8629">MKRIITLICMLLCYSMFSQKYLVKRDLIAAFFKAGTEPTSYDMILEVKLDADNLYDFTLTYDGKKSDFKLKPLT</sequence>
<dbReference type="RefSeq" id="WP_127337561.1">
    <property type="nucleotide sequence ID" value="NZ_QWDN01000002.1"/>
</dbReference>
<comment type="caution">
    <text evidence="1">The sequence shown here is derived from an EMBL/GenBank/DDBJ whole genome shotgun (WGS) entry which is preliminary data.</text>
</comment>
<evidence type="ECO:0000313" key="1">
    <source>
        <dbReference type="EMBL" id="TCN59663.1"/>
    </source>
</evidence>
<protein>
    <submittedName>
        <fullName evidence="1">Uncharacterized protein</fullName>
    </submittedName>
</protein>
<gene>
    <name evidence="1" type="ORF">EV142_102281</name>
</gene>
<keyword evidence="2" id="KW-1185">Reference proteome</keyword>
<dbReference type="EMBL" id="SLWA01000002">
    <property type="protein sequence ID" value="TCN59663.1"/>
    <property type="molecule type" value="Genomic_DNA"/>
</dbReference>
<dbReference type="Proteomes" id="UP000295270">
    <property type="component" value="Unassembled WGS sequence"/>
</dbReference>
<evidence type="ECO:0000313" key="2">
    <source>
        <dbReference type="Proteomes" id="UP000295270"/>
    </source>
</evidence>
<name>A0ABY2B1D4_9FLAO</name>
<organism evidence="1 2">
    <name type="scientific">Flavobacterium circumlabens</name>
    <dbReference type="NCBI Taxonomy" id="2133765"/>
    <lineage>
        <taxon>Bacteria</taxon>
        <taxon>Pseudomonadati</taxon>
        <taxon>Bacteroidota</taxon>
        <taxon>Flavobacteriia</taxon>
        <taxon>Flavobacteriales</taxon>
        <taxon>Flavobacteriaceae</taxon>
        <taxon>Flavobacterium</taxon>
    </lineage>
</organism>
<accession>A0ABY2B1D4</accession>
<reference evidence="1 2" key="1">
    <citation type="journal article" date="2015" name="Stand. Genomic Sci.">
        <title>Genomic Encyclopedia of Bacterial and Archaeal Type Strains, Phase III: the genomes of soil and plant-associated and newly described type strains.</title>
        <authorList>
            <person name="Whitman W.B."/>
            <person name="Woyke T."/>
            <person name="Klenk H.P."/>
            <person name="Zhou Y."/>
            <person name="Lilburn T.G."/>
            <person name="Beck B.J."/>
            <person name="De Vos P."/>
            <person name="Vandamme P."/>
            <person name="Eisen J.A."/>
            <person name="Garrity G."/>
            <person name="Hugenholtz P."/>
            <person name="Kyrpides N.C."/>
        </authorList>
    </citation>
    <scope>NUCLEOTIDE SEQUENCE [LARGE SCALE GENOMIC DNA]</scope>
    <source>
        <strain evidence="1 2">P5626</strain>
    </source>
</reference>